<feature type="region of interest" description="Disordered" evidence="1">
    <location>
        <begin position="204"/>
        <end position="226"/>
    </location>
</feature>
<evidence type="ECO:0000313" key="3">
    <source>
        <dbReference type="EMBL" id="CBY19863.1"/>
    </source>
</evidence>
<dbReference type="PANTHER" id="PTHR46421">
    <property type="entry name" value="PROGRAMMED CELL DEATH PROTEIN 2-LIKE"/>
    <property type="match status" value="1"/>
</dbReference>
<dbReference type="InParanoid" id="E4XPU5"/>
<dbReference type="FunCoup" id="E4XPU5">
    <property type="interactions" value="189"/>
</dbReference>
<evidence type="ECO:0000259" key="2">
    <source>
        <dbReference type="Pfam" id="PF04194"/>
    </source>
</evidence>
<sequence length="332" mass="37254">MRTRTHAHAKISETCARARTRTRKFLRHAHAHAKISSFLELWPSQEQLKCRECGELCFLIVQIYCPFPGAPSSQQRKLFVAVCPTHHKCASGWKVIRQIRTEEPIAAQMTSQDAVFGNDGDDDDWGEGEDDNEEVSWAAAQMQSLTIASDSTMNTASEDKESESFQTIKEGLYVEVYEAEASSENYAHENELYQKYILEETMGGTNVQSSQSNSSSDGMETDEEEDKDVVVQDFLEGLRQQPNQILRYQVMGKPLSLDPAQYSHGTSVPRCDVCGASRGFELQLMPRLGDILGSNFSIGTVQIYTCSRNCAIEPNSFEHVVIQDEPDSAKFR</sequence>
<gene>
    <name evidence="3" type="ORF">GSOID_T00017224001</name>
</gene>
<evidence type="ECO:0000313" key="4">
    <source>
        <dbReference type="Proteomes" id="UP000001307"/>
    </source>
</evidence>
<dbReference type="GO" id="GO:0006915">
    <property type="term" value="P:apoptotic process"/>
    <property type="evidence" value="ECO:0007669"/>
    <property type="project" value="TreeGrafter"/>
</dbReference>
<dbReference type="PANTHER" id="PTHR46421:SF1">
    <property type="entry name" value="PROGRAMMED CELL DEATH PROTEIN 2-LIKE"/>
    <property type="match status" value="1"/>
</dbReference>
<feature type="region of interest" description="Disordered" evidence="1">
    <location>
        <begin position="114"/>
        <end position="133"/>
    </location>
</feature>
<keyword evidence="4" id="KW-1185">Reference proteome</keyword>
<evidence type="ECO:0000256" key="1">
    <source>
        <dbReference type="SAM" id="MobiDB-lite"/>
    </source>
</evidence>
<dbReference type="Pfam" id="PF04194">
    <property type="entry name" value="PDCD2_C"/>
    <property type="match status" value="1"/>
</dbReference>
<dbReference type="OrthoDB" id="443682at2759"/>
<name>E4XPU5_OIKDI</name>
<accession>E4XPU5</accession>
<dbReference type="Proteomes" id="UP000001307">
    <property type="component" value="Unassembled WGS sequence"/>
</dbReference>
<dbReference type="InterPro" id="IPR052815">
    <property type="entry name" value="PDCD2-like_regulator"/>
</dbReference>
<reference evidence="3" key="1">
    <citation type="journal article" date="2010" name="Science">
        <title>Plasticity of animal genome architecture unmasked by rapid evolution of a pelagic tunicate.</title>
        <authorList>
            <person name="Denoeud F."/>
            <person name="Henriet S."/>
            <person name="Mungpakdee S."/>
            <person name="Aury J.M."/>
            <person name="Da Silva C."/>
            <person name="Brinkmann H."/>
            <person name="Mikhaleva J."/>
            <person name="Olsen L.C."/>
            <person name="Jubin C."/>
            <person name="Canestro C."/>
            <person name="Bouquet J.M."/>
            <person name="Danks G."/>
            <person name="Poulain J."/>
            <person name="Campsteijn C."/>
            <person name="Adamski M."/>
            <person name="Cross I."/>
            <person name="Yadetie F."/>
            <person name="Muffato M."/>
            <person name="Louis A."/>
            <person name="Butcher S."/>
            <person name="Tsagkogeorga G."/>
            <person name="Konrad A."/>
            <person name="Singh S."/>
            <person name="Jensen M.F."/>
            <person name="Cong E.H."/>
            <person name="Eikeseth-Otteraa H."/>
            <person name="Noel B."/>
            <person name="Anthouard V."/>
            <person name="Porcel B.M."/>
            <person name="Kachouri-Lafond R."/>
            <person name="Nishino A."/>
            <person name="Ugolini M."/>
            <person name="Chourrout P."/>
            <person name="Nishida H."/>
            <person name="Aasland R."/>
            <person name="Huzurbazar S."/>
            <person name="Westhof E."/>
            <person name="Delsuc F."/>
            <person name="Lehrach H."/>
            <person name="Reinhardt R."/>
            <person name="Weissenbach J."/>
            <person name="Roy S.W."/>
            <person name="Artiguenave F."/>
            <person name="Postlethwait J.H."/>
            <person name="Manak J.R."/>
            <person name="Thompson E.M."/>
            <person name="Jaillon O."/>
            <person name="Du Pasquier L."/>
            <person name="Boudinot P."/>
            <person name="Liberles D.A."/>
            <person name="Volff J.N."/>
            <person name="Philippe H."/>
            <person name="Lenhard B."/>
            <person name="Roest Crollius H."/>
            <person name="Wincker P."/>
            <person name="Chourrout D."/>
        </authorList>
    </citation>
    <scope>NUCLEOTIDE SEQUENCE [LARGE SCALE GENOMIC DNA]</scope>
</reference>
<dbReference type="GO" id="GO:0005737">
    <property type="term" value="C:cytoplasm"/>
    <property type="evidence" value="ECO:0007669"/>
    <property type="project" value="InterPro"/>
</dbReference>
<dbReference type="AlphaFoldDB" id="E4XPU5"/>
<proteinExistence type="predicted"/>
<feature type="domain" description="Programmed cell death protein 2 C-terminal" evidence="2">
    <location>
        <begin position="229"/>
        <end position="320"/>
    </location>
</feature>
<dbReference type="EMBL" id="FN653097">
    <property type="protein sequence ID" value="CBY19863.1"/>
    <property type="molecule type" value="Genomic_DNA"/>
</dbReference>
<organism evidence="3">
    <name type="scientific">Oikopleura dioica</name>
    <name type="common">Tunicate</name>
    <dbReference type="NCBI Taxonomy" id="34765"/>
    <lineage>
        <taxon>Eukaryota</taxon>
        <taxon>Metazoa</taxon>
        <taxon>Chordata</taxon>
        <taxon>Tunicata</taxon>
        <taxon>Appendicularia</taxon>
        <taxon>Copelata</taxon>
        <taxon>Oikopleuridae</taxon>
        <taxon>Oikopleura</taxon>
    </lineage>
</organism>
<dbReference type="InterPro" id="IPR007320">
    <property type="entry name" value="PDCD2_C"/>
</dbReference>
<protein>
    <recommendedName>
        <fullName evidence="2">Programmed cell death protein 2 C-terminal domain-containing protein</fullName>
    </recommendedName>
</protein>
<feature type="compositionally biased region" description="Acidic residues" evidence="1">
    <location>
        <begin position="119"/>
        <end position="133"/>
    </location>
</feature>